<sequence>MFCALVHNPNCLQHDNKQFCCTLTVVYACAYGRHTAASAKNRCTVNVHLHCSMLALPITRISPRKASYLSTNLPCASCITWLMTLSVLSKFAA</sequence>
<evidence type="ECO:0000313" key="2">
    <source>
        <dbReference type="WBParaSite" id="Pan_g21473.t1"/>
    </source>
</evidence>
<reference evidence="2" key="2">
    <citation type="submission" date="2020-10" db="UniProtKB">
        <authorList>
            <consortium name="WormBaseParasite"/>
        </authorList>
    </citation>
    <scope>IDENTIFICATION</scope>
</reference>
<evidence type="ECO:0000313" key="1">
    <source>
        <dbReference type="Proteomes" id="UP000492821"/>
    </source>
</evidence>
<protein>
    <submittedName>
        <fullName evidence="2">Secreted protein</fullName>
    </submittedName>
</protein>
<dbReference type="AlphaFoldDB" id="A0A7E4VIV9"/>
<organism evidence="1 2">
    <name type="scientific">Panagrellus redivivus</name>
    <name type="common">Microworm</name>
    <dbReference type="NCBI Taxonomy" id="6233"/>
    <lineage>
        <taxon>Eukaryota</taxon>
        <taxon>Metazoa</taxon>
        <taxon>Ecdysozoa</taxon>
        <taxon>Nematoda</taxon>
        <taxon>Chromadorea</taxon>
        <taxon>Rhabditida</taxon>
        <taxon>Tylenchina</taxon>
        <taxon>Panagrolaimomorpha</taxon>
        <taxon>Panagrolaimoidea</taxon>
        <taxon>Panagrolaimidae</taxon>
        <taxon>Panagrellus</taxon>
    </lineage>
</organism>
<accession>A0A7E4VIV9</accession>
<dbReference type="WBParaSite" id="Pan_g21473.t1">
    <property type="protein sequence ID" value="Pan_g21473.t1"/>
    <property type="gene ID" value="Pan_g21473"/>
</dbReference>
<keyword evidence="1" id="KW-1185">Reference proteome</keyword>
<reference evidence="1" key="1">
    <citation type="journal article" date="2013" name="Genetics">
        <title>The draft genome and transcriptome of Panagrellus redivivus are shaped by the harsh demands of a free-living lifestyle.</title>
        <authorList>
            <person name="Srinivasan J."/>
            <person name="Dillman A.R."/>
            <person name="Macchietto M.G."/>
            <person name="Heikkinen L."/>
            <person name="Lakso M."/>
            <person name="Fracchia K.M."/>
            <person name="Antoshechkin I."/>
            <person name="Mortazavi A."/>
            <person name="Wong G."/>
            <person name="Sternberg P.W."/>
        </authorList>
    </citation>
    <scope>NUCLEOTIDE SEQUENCE [LARGE SCALE GENOMIC DNA]</scope>
    <source>
        <strain evidence="1">MT8872</strain>
    </source>
</reference>
<proteinExistence type="predicted"/>
<name>A0A7E4VIV9_PANRE</name>
<dbReference type="Proteomes" id="UP000492821">
    <property type="component" value="Unassembled WGS sequence"/>
</dbReference>